<gene>
    <name evidence="2" type="ORF">FJV41_26075</name>
</gene>
<dbReference type="EMBL" id="VIFM01000116">
    <property type="protein sequence ID" value="TQF12998.1"/>
    <property type="molecule type" value="Genomic_DNA"/>
</dbReference>
<organism evidence="2 3">
    <name type="scientific">Myxococcus llanfairpwllgwyngyllgogerychwyrndrobwllllantysiliogogogochensis</name>
    <dbReference type="NCBI Taxonomy" id="2590453"/>
    <lineage>
        <taxon>Bacteria</taxon>
        <taxon>Pseudomonadati</taxon>
        <taxon>Myxococcota</taxon>
        <taxon>Myxococcia</taxon>
        <taxon>Myxococcales</taxon>
        <taxon>Cystobacterineae</taxon>
        <taxon>Myxococcaceae</taxon>
        <taxon>Myxococcus</taxon>
    </lineage>
</organism>
<reference evidence="2 3" key="1">
    <citation type="submission" date="2019-06" db="EMBL/GenBank/DDBJ databases">
        <authorList>
            <person name="Livingstone P."/>
            <person name="Whitworth D."/>
        </authorList>
    </citation>
    <scope>NUCLEOTIDE SEQUENCE [LARGE SCALE GENOMIC DNA]</scope>
    <source>
        <strain evidence="2 3">AM401</strain>
    </source>
</reference>
<keyword evidence="3" id="KW-1185">Reference proteome</keyword>
<accession>A0A540WVF5</accession>
<proteinExistence type="predicted"/>
<dbReference type="AlphaFoldDB" id="A0A540WVF5"/>
<evidence type="ECO:0000313" key="2">
    <source>
        <dbReference type="EMBL" id="TQF12998.1"/>
    </source>
</evidence>
<comment type="caution">
    <text evidence="2">The sequence shown here is derived from an EMBL/GenBank/DDBJ whole genome shotgun (WGS) entry which is preliminary data.</text>
</comment>
<name>A0A540WVF5_9BACT</name>
<dbReference type="OrthoDB" id="5504431at2"/>
<feature type="compositionally biased region" description="Basic and acidic residues" evidence="1">
    <location>
        <begin position="31"/>
        <end position="50"/>
    </location>
</feature>
<feature type="region of interest" description="Disordered" evidence="1">
    <location>
        <begin position="31"/>
        <end position="56"/>
    </location>
</feature>
<evidence type="ECO:0000256" key="1">
    <source>
        <dbReference type="SAM" id="MobiDB-lite"/>
    </source>
</evidence>
<dbReference type="Proteomes" id="UP000315369">
    <property type="component" value="Unassembled WGS sequence"/>
</dbReference>
<evidence type="ECO:0000313" key="3">
    <source>
        <dbReference type="Proteomes" id="UP000315369"/>
    </source>
</evidence>
<sequence length="399" mass="41985">MASHVGAASTVKGLRWGVVLLAGLVGCEPTAKKEPATHHEEVRSIEEQSRKLSPPAGCEEITMGELANGVELTPIMYTNQPMLRGNFGSFGDPAAPDLARIRLDVNTKPGLYDLSMGGGNTFACDQCVLGYKDAGTAAEKYLVANSGTMLVALKVSPDQTIGALANVVLREAVNAPPLNAPFRGSALVPGGECKWLRFATWNTVRQDGCDPRQGSLTANLPDTTCVPTNYVGSDGTLERSLGTKTQGEACTTTPAASEYELASTDCEQGYACTDLLTQNAQCTKTCDFMADNPGCPSGMVCGVYGLCTEQSVLESFGFTFDTAPIGTSCTAGVTFAEYCGSEGARGTCLDLGRTGTATCLRNERARTDCGPGEDLGYLGYVHPGNGFDRTYGFCYHDGL</sequence>
<protein>
    <submittedName>
        <fullName evidence="2">Uncharacterized protein</fullName>
    </submittedName>
</protein>